<gene>
    <name evidence="3" type="ORF">PHATRDRAFT_45181</name>
</gene>
<evidence type="ECO:0000256" key="1">
    <source>
        <dbReference type="PIRSR" id="PIRSR003170-2"/>
    </source>
</evidence>
<dbReference type="InterPro" id="IPR016084">
    <property type="entry name" value="Haem_Oase-like_multi-hlx"/>
</dbReference>
<dbReference type="CDD" id="cd19358">
    <property type="entry name" value="TenA_E_Spr0628-like"/>
    <property type="match status" value="1"/>
</dbReference>
<dbReference type="KEGG" id="pti:PHATRDRAFT_45181"/>
<dbReference type="eggNOG" id="ENOG502S0VT">
    <property type="taxonomic scope" value="Eukaryota"/>
</dbReference>
<dbReference type="GO" id="GO:0005829">
    <property type="term" value="C:cytosol"/>
    <property type="evidence" value="ECO:0007669"/>
    <property type="project" value="TreeGrafter"/>
</dbReference>
<evidence type="ECO:0000259" key="2">
    <source>
        <dbReference type="Pfam" id="PF03070"/>
    </source>
</evidence>
<reference evidence="3 4" key="1">
    <citation type="journal article" date="2008" name="Nature">
        <title>The Phaeodactylum genome reveals the evolutionary history of diatom genomes.</title>
        <authorList>
            <person name="Bowler C."/>
            <person name="Allen A.E."/>
            <person name="Badger J.H."/>
            <person name="Grimwood J."/>
            <person name="Jabbari K."/>
            <person name="Kuo A."/>
            <person name="Maheswari U."/>
            <person name="Martens C."/>
            <person name="Maumus F."/>
            <person name="Otillar R.P."/>
            <person name="Rayko E."/>
            <person name="Salamov A."/>
            <person name="Vandepoele K."/>
            <person name="Beszteri B."/>
            <person name="Gruber A."/>
            <person name="Heijde M."/>
            <person name="Katinka M."/>
            <person name="Mock T."/>
            <person name="Valentin K."/>
            <person name="Verret F."/>
            <person name="Berges J.A."/>
            <person name="Brownlee C."/>
            <person name="Cadoret J.P."/>
            <person name="Chiovitti A."/>
            <person name="Choi C.J."/>
            <person name="Coesel S."/>
            <person name="De Martino A."/>
            <person name="Detter J.C."/>
            <person name="Durkin C."/>
            <person name="Falciatore A."/>
            <person name="Fournet J."/>
            <person name="Haruta M."/>
            <person name="Huysman M.J."/>
            <person name="Jenkins B.D."/>
            <person name="Jiroutova K."/>
            <person name="Jorgensen R.E."/>
            <person name="Joubert Y."/>
            <person name="Kaplan A."/>
            <person name="Kroger N."/>
            <person name="Kroth P.G."/>
            <person name="La Roche J."/>
            <person name="Lindquist E."/>
            <person name="Lommer M."/>
            <person name="Martin-Jezequel V."/>
            <person name="Lopez P.J."/>
            <person name="Lucas S."/>
            <person name="Mangogna M."/>
            <person name="McGinnis K."/>
            <person name="Medlin L.K."/>
            <person name="Montsant A."/>
            <person name="Oudot-Le Secq M.P."/>
            <person name="Napoli C."/>
            <person name="Obornik M."/>
            <person name="Parker M.S."/>
            <person name="Petit J.L."/>
            <person name="Porcel B.M."/>
            <person name="Poulsen N."/>
            <person name="Robison M."/>
            <person name="Rychlewski L."/>
            <person name="Rynearson T.A."/>
            <person name="Schmutz J."/>
            <person name="Shapiro H."/>
            <person name="Siaut M."/>
            <person name="Stanley M."/>
            <person name="Sussman M.R."/>
            <person name="Taylor A.R."/>
            <person name="Vardi A."/>
            <person name="von Dassow P."/>
            <person name="Vyverman W."/>
            <person name="Willis A."/>
            <person name="Wyrwicz L.S."/>
            <person name="Rokhsar D.S."/>
            <person name="Weissenbach J."/>
            <person name="Armbrust E.V."/>
            <person name="Green B.R."/>
            <person name="Van de Peer Y."/>
            <person name="Grigoriev I.V."/>
        </authorList>
    </citation>
    <scope>NUCLEOTIDE SEQUENCE [LARGE SCALE GENOMIC DNA]</scope>
    <source>
        <strain evidence="3 4">CCAP 1055/1</strain>
    </source>
</reference>
<dbReference type="InterPro" id="IPR050967">
    <property type="entry name" value="Thiamine_Salvage_TenA"/>
</dbReference>
<dbReference type="GO" id="GO:0006772">
    <property type="term" value="P:thiamine metabolic process"/>
    <property type="evidence" value="ECO:0007669"/>
    <property type="project" value="UniProtKB-ARBA"/>
</dbReference>
<dbReference type="PANTHER" id="PTHR43198:SF2">
    <property type="entry name" value="SI:CH1073-67J19.1-RELATED"/>
    <property type="match status" value="1"/>
</dbReference>
<feature type="binding site" evidence="1">
    <location>
        <position position="88"/>
    </location>
    <ligand>
        <name>substrate</name>
    </ligand>
</feature>
<feature type="domain" description="Thiaminase-2/PQQC" evidence="2">
    <location>
        <begin position="20"/>
        <end position="182"/>
    </location>
</feature>
<dbReference type="RefSeq" id="XP_002179208.1">
    <property type="nucleotide sequence ID" value="XM_002179172.1"/>
</dbReference>
<organism evidence="3 4">
    <name type="scientific">Phaeodactylum tricornutum (strain CCAP 1055/1)</name>
    <dbReference type="NCBI Taxonomy" id="556484"/>
    <lineage>
        <taxon>Eukaryota</taxon>
        <taxon>Sar</taxon>
        <taxon>Stramenopiles</taxon>
        <taxon>Ochrophyta</taxon>
        <taxon>Bacillariophyta</taxon>
        <taxon>Bacillariophyceae</taxon>
        <taxon>Bacillariophycidae</taxon>
        <taxon>Naviculales</taxon>
        <taxon>Phaeodactylaceae</taxon>
        <taxon>Phaeodactylum</taxon>
    </lineage>
</organism>
<protein>
    <recommendedName>
        <fullName evidence="2">Thiaminase-2/PQQC domain-containing protein</fullName>
    </recommendedName>
</protein>
<dbReference type="AlphaFoldDB" id="B7FWR3"/>
<name>B7FWR3_PHATC</name>
<dbReference type="InParanoid" id="B7FWR3"/>
<keyword evidence="4" id="KW-1185">Reference proteome</keyword>
<reference evidence="4" key="2">
    <citation type="submission" date="2008-08" db="EMBL/GenBank/DDBJ databases">
        <authorList>
            <consortium name="Diatom Consortium"/>
            <person name="Grigoriev I."/>
            <person name="Grimwood J."/>
            <person name="Kuo A."/>
            <person name="Otillar R.P."/>
            <person name="Salamov A."/>
            <person name="Detter J.C."/>
            <person name="Lindquist E."/>
            <person name="Shapiro H."/>
            <person name="Lucas S."/>
            <person name="Glavina del Rio T."/>
            <person name="Pitluck S."/>
            <person name="Rokhsar D."/>
            <person name="Bowler C."/>
        </authorList>
    </citation>
    <scope>GENOME REANNOTATION</scope>
    <source>
        <strain evidence="4">CCAP 1055/1</strain>
    </source>
</reference>
<dbReference type="InterPro" id="IPR004305">
    <property type="entry name" value="Thiaminase-2/PQQC"/>
</dbReference>
<dbReference type="OrthoDB" id="37730at2759"/>
<dbReference type="Proteomes" id="UP000000759">
    <property type="component" value="Chromosome 6"/>
</dbReference>
<dbReference type="PANTHER" id="PTHR43198">
    <property type="entry name" value="BIFUNCTIONAL TH2 PROTEIN"/>
    <property type="match status" value="1"/>
</dbReference>
<evidence type="ECO:0000313" key="3">
    <source>
        <dbReference type="EMBL" id="EEC49031.1"/>
    </source>
</evidence>
<dbReference type="Gene3D" id="1.20.910.10">
    <property type="entry name" value="Heme oxygenase-like"/>
    <property type="match status" value="1"/>
</dbReference>
<feature type="binding site" evidence="1">
    <location>
        <position position="142"/>
    </location>
    <ligand>
        <name>substrate</name>
    </ligand>
</feature>
<dbReference type="SUPFAM" id="SSF48613">
    <property type="entry name" value="Heme oxygenase-like"/>
    <property type="match status" value="1"/>
</dbReference>
<accession>B7FWR3</accession>
<dbReference type="GeneID" id="7200220"/>
<dbReference type="HOGENOM" id="CLU_077537_0_1_1"/>
<dbReference type="EMBL" id="CM000609">
    <property type="protein sequence ID" value="EEC49031.1"/>
    <property type="molecule type" value="Genomic_DNA"/>
</dbReference>
<feature type="binding site" evidence="1">
    <location>
        <position position="50"/>
    </location>
    <ligand>
        <name>substrate</name>
    </ligand>
</feature>
<dbReference type="PIRSF" id="PIRSF003170">
    <property type="entry name" value="Pet18p"/>
    <property type="match status" value="1"/>
</dbReference>
<sequence length="183" mass="20847">MSIITGTRFTEKLKASSGEQWNRVVTHRFTKELAAGTIDREVLKKYLVQDHRFLDDFVVLLASIVANARSLSDRIPACQFLALITAKENTYFERCFESMNCSSEERKTIPDAACTTGFCNLMRQVAQNGTLGEMLSVIVVCEWTYMSWADLVKDVTVREDFTTYEWVDLHSGPEFEGVVSEYD</sequence>
<dbReference type="STRING" id="556484.B7FWR3"/>
<dbReference type="InterPro" id="IPR026285">
    <property type="entry name" value="TenA_E"/>
</dbReference>
<dbReference type="PaxDb" id="2850-Phatr45181"/>
<evidence type="ECO:0000313" key="4">
    <source>
        <dbReference type="Proteomes" id="UP000000759"/>
    </source>
</evidence>
<proteinExistence type="predicted"/>
<dbReference type="Pfam" id="PF03070">
    <property type="entry name" value="TENA_THI-4"/>
    <property type="match status" value="1"/>
</dbReference>